<dbReference type="EMBL" id="CP024978">
    <property type="protein sequence ID" value="ATZ31658.1"/>
    <property type="molecule type" value="Genomic_DNA"/>
</dbReference>
<reference evidence="1 2" key="1">
    <citation type="submission" date="2017-11" db="EMBL/GenBank/DDBJ databases">
        <title>Escherichia coli CV839-15 Genome sequencing and assembly.</title>
        <authorList>
            <person name="Li Z."/>
            <person name="Song N."/>
            <person name="Li W."/>
            <person name="Philip H.R."/>
            <person name="Bu Z."/>
            <person name="Siguo L."/>
        </authorList>
    </citation>
    <scope>NUCLEOTIDE SEQUENCE [LARGE SCALE GENOMIC DNA]</scope>
    <source>
        <strain evidence="1 2">CV839-15</strain>
    </source>
</reference>
<sequence>MILKSHLYSMPLMGFIHSYFLVTDMEILISRCAKTIAEYNGAQMTVAPKDQSLKSVRVGFYTSSENIRTSNKGLTAEAFKNLYDRCSKDFKMTHYADFGERELKIHFLDISPEDGSYFGFMSRRRKSATLAYITDKEWVEEKIPLAGAKTLSERTYFIYYPQTDILVLSLNHLGPRHSDLAFLLFNSSDRGVPVSFEAIWKEESIKELLETGSNLRSCEISVAIPRNFNAAQYQLDGMFANQMIEMIRGTSSSHLTISLRGHSPLKRKAKGWLEDDVKKSLKEMLEKFPGGDGRLTFEKANVVAQGDKKKKSLVDEVLTVKKMVPIQADGYPTDTDVKNAMLQAKNDNLRYLTQYYLVSQT</sequence>
<dbReference type="Proteomes" id="UP000236551">
    <property type="component" value="Chromosome"/>
</dbReference>
<gene>
    <name evidence="1" type="ORF">CV83915_01303</name>
</gene>
<proteinExistence type="predicted"/>
<evidence type="ECO:0000313" key="1">
    <source>
        <dbReference type="EMBL" id="ATZ31658.1"/>
    </source>
</evidence>
<name>A0A2H4TQ18_ECOLX</name>
<dbReference type="AlphaFoldDB" id="A0A2H4TQ18"/>
<organism evidence="1 2">
    <name type="scientific">Escherichia coli</name>
    <dbReference type="NCBI Taxonomy" id="562"/>
    <lineage>
        <taxon>Bacteria</taxon>
        <taxon>Pseudomonadati</taxon>
        <taxon>Pseudomonadota</taxon>
        <taxon>Gammaproteobacteria</taxon>
        <taxon>Enterobacterales</taxon>
        <taxon>Enterobacteriaceae</taxon>
        <taxon>Escherichia</taxon>
    </lineage>
</organism>
<accession>A0A2H4TQ18</accession>
<protein>
    <submittedName>
        <fullName evidence="1">Uncharacterized protein</fullName>
    </submittedName>
</protein>
<evidence type="ECO:0000313" key="2">
    <source>
        <dbReference type="Proteomes" id="UP000236551"/>
    </source>
</evidence>